<evidence type="ECO:0000313" key="2">
    <source>
        <dbReference type="Proteomes" id="UP000029878"/>
    </source>
</evidence>
<comment type="caution">
    <text evidence="1">The sequence shown here is derived from an EMBL/GenBank/DDBJ whole genome shotgun (WGS) entry which is preliminary data.</text>
</comment>
<dbReference type="AlphaFoldDB" id="A0A099VIS6"/>
<sequence length="113" mass="13691">MRKFVLSCFLFVSMHAETCFCYNSELCVQAQAFLSAYKGWKFQYEKLLNNGAKKEDLNHMEEARDRLTRSCNYANEFLRRDKMLFEVRILDEWNMNYDEYQKLCREVVNIEVK</sequence>
<reference evidence="1 2" key="1">
    <citation type="journal article" date="2014" name="Genome Announc.">
        <title>Draft genome sequences of eight enterohepatic helicobacter species isolated from both laboratory and wild rodents.</title>
        <authorList>
            <person name="Sheh A."/>
            <person name="Shen Z."/>
            <person name="Fox J.G."/>
        </authorList>
    </citation>
    <scope>NUCLEOTIDE SEQUENCE [LARGE SCALE GENOMIC DNA]</scope>
    <source>
        <strain evidence="1 2">ATCC 700114</strain>
    </source>
</reference>
<organism evidence="1 2">
    <name type="scientific">Helicobacter trogontum</name>
    <dbReference type="NCBI Taxonomy" id="50960"/>
    <lineage>
        <taxon>Bacteria</taxon>
        <taxon>Pseudomonadati</taxon>
        <taxon>Campylobacterota</taxon>
        <taxon>Epsilonproteobacteria</taxon>
        <taxon>Campylobacterales</taxon>
        <taxon>Helicobacteraceae</taxon>
        <taxon>Helicobacter</taxon>
    </lineage>
</organism>
<dbReference type="RefSeq" id="WP_034346853.1">
    <property type="nucleotide sequence ID" value="NZ_FZNG01000018.1"/>
</dbReference>
<proteinExistence type="predicted"/>
<gene>
    <name evidence="1" type="ORF">LS81_009470</name>
</gene>
<name>A0A099VIS6_9HELI</name>
<evidence type="ECO:0000313" key="1">
    <source>
        <dbReference type="EMBL" id="TLD80635.1"/>
    </source>
</evidence>
<accession>A0A099VIS6</accession>
<dbReference type="EMBL" id="JRPL02000032">
    <property type="protein sequence ID" value="TLD80635.1"/>
    <property type="molecule type" value="Genomic_DNA"/>
</dbReference>
<dbReference type="Proteomes" id="UP000029878">
    <property type="component" value="Unassembled WGS sequence"/>
</dbReference>
<protein>
    <submittedName>
        <fullName evidence="1">Uncharacterized protein</fullName>
    </submittedName>
</protein>